<dbReference type="PANTHER" id="PTHR43037:SF4">
    <property type="entry name" value="PEPTIDASE S9 PROLYL OLIGOPEPTIDASE CATALYTIC DOMAIN-CONTAINING PROTEIN"/>
    <property type="match status" value="1"/>
</dbReference>
<gene>
    <name evidence="4" type="ORF">CB0940_02628</name>
    <name evidence="5" type="ORF">RHO25_004393</name>
</gene>
<evidence type="ECO:0000256" key="2">
    <source>
        <dbReference type="SAM" id="SignalP"/>
    </source>
</evidence>
<dbReference type="Pfam" id="PF00326">
    <property type="entry name" value="Peptidase_S9"/>
    <property type="match status" value="1"/>
</dbReference>
<evidence type="ECO:0000313" key="4">
    <source>
        <dbReference type="EMBL" id="PIA99461.1"/>
    </source>
</evidence>
<dbReference type="EMBL" id="LKMD01000101">
    <property type="protein sequence ID" value="PIA99461.1"/>
    <property type="molecule type" value="Genomic_DNA"/>
</dbReference>
<dbReference type="Gene3D" id="3.40.50.1820">
    <property type="entry name" value="alpha/beta hydrolase"/>
    <property type="match status" value="1"/>
</dbReference>
<dbReference type="Proteomes" id="UP001302367">
    <property type="component" value="Chromosome 3"/>
</dbReference>
<dbReference type="Proteomes" id="UP000230605">
    <property type="component" value="Chromosome 3"/>
</dbReference>
<dbReference type="PANTHER" id="PTHR43037">
    <property type="entry name" value="UNNAMED PRODUCT-RELATED"/>
    <property type="match status" value="1"/>
</dbReference>
<evidence type="ECO:0000256" key="1">
    <source>
        <dbReference type="ARBA" id="ARBA00022729"/>
    </source>
</evidence>
<keyword evidence="7" id="KW-1185">Reference proteome</keyword>
<dbReference type="InterPro" id="IPR001375">
    <property type="entry name" value="Peptidase_S9_cat"/>
</dbReference>
<feature type="chain" id="PRO_5013633374" description="Peptidase S9 prolyl oligopeptidase catalytic domain-containing protein" evidence="2">
    <location>
        <begin position="16"/>
        <end position="894"/>
    </location>
</feature>
<sequence>MLLISSLYSLLAGYGVPLQAALNDPAANAQSLQYRFSEDWSVLGPFQIGTREAVWGADPLEHHGGFRSLQYDENATFPSSLAANGTVGWKAISGNLTQPDNAHAGVVLLVDFNSVDWESLRNVYGWTAYQWQAWLRGEIVVQPGAVKLLTLHTPQILEFVLDDIRYVGGDFYSYGRALPTLRLEPGRHRLDIRLVRDVRSMGGVERHSLQVALTLAGTWAGLHPRLEPQNGVLISDVLDFTEGSHLASPWASVVLRNDDEVDICVYAVEATHNACLAEILSETEIRLVPGQSRPIAFRVDCVRTDWQIRLDFKIRRGGLYGMSLTVLADVVHRRVGEPHKVTFLHPSGIVSYAILRPPSAKAIEPVQKNDSLPVLLGLHGAGVEAEWDSVRLALEPLPDLAAWVLLPTGGTPWSGDDWHAWGFPDVQAALKMIINWIQHNEWEGPGVDVEKWLVAGHSNGGQGTWYTLLHHPDNIIAAAPLSGYSSIQNYVPYTFWQIADPSRTAIVQASLNSYRHELLLSNAKGIPVLQQHGGADDNVPAYHSRSMHQYIQETGANSTYIEWPGYPHFWEGVFTTDPLRAFYQEQLKSYKPETTRSGLCNFTLTVASPADTGPKFGVKALQLTTPGQLGHIEMLYNAATGSCTLRTTNIRMLQLPSHFSDCFGFILDSQRLDLPPLGNDTNWTVLRRKGEWGMEQASSDNLASTALSRLGRQLGQMDSILRTQGAFQIVEHSSEARHIALQISRNLCQYFAADTAITPDYDAAVQATGNIISVVIGDDLPLGYSADYAIRIQNGRISIRNSFDLPAEYTDDTGFGLAATFLRPMPNERLELVVWGIDEASLEVAARLVPMVPGTAQPDWLVTDRRMLAKGLEGVHAMGFLDSEWEVSRNSFLS</sequence>
<dbReference type="InterPro" id="IPR029058">
    <property type="entry name" value="AB_hydrolase_fold"/>
</dbReference>
<dbReference type="GO" id="GO:0006508">
    <property type="term" value="P:proteolysis"/>
    <property type="evidence" value="ECO:0007669"/>
    <property type="project" value="InterPro"/>
</dbReference>
<evidence type="ECO:0000313" key="5">
    <source>
        <dbReference type="EMBL" id="WPA99774.1"/>
    </source>
</evidence>
<dbReference type="SUPFAM" id="SSF53474">
    <property type="entry name" value="alpha/beta-Hydrolases"/>
    <property type="match status" value="1"/>
</dbReference>
<dbReference type="OrthoDB" id="449091at2759"/>
<dbReference type="GO" id="GO:0008236">
    <property type="term" value="F:serine-type peptidase activity"/>
    <property type="evidence" value="ECO:0007669"/>
    <property type="project" value="InterPro"/>
</dbReference>
<feature type="signal peptide" evidence="2">
    <location>
        <begin position="1"/>
        <end position="15"/>
    </location>
</feature>
<evidence type="ECO:0000313" key="7">
    <source>
        <dbReference type="Proteomes" id="UP001302367"/>
    </source>
</evidence>
<reference evidence="4 6" key="1">
    <citation type="submission" date="2015-10" db="EMBL/GenBank/DDBJ databases">
        <title>The cercosporin biosynthetic gene cluster was horizontally transferred to several fungal lineages and shown to be expanded in Cercospora beticola based on microsynteny with recipient genomes.</title>
        <authorList>
            <person name="De Jonge R."/>
            <person name="Ebert M.K."/>
            <person name="Suttle J.C."/>
            <person name="Jurick Ii W.M."/>
            <person name="Secor G.A."/>
            <person name="Thomma B.P."/>
            <person name="Van De Peer Y."/>
            <person name="Bolton M.D."/>
        </authorList>
    </citation>
    <scope>NUCLEOTIDE SEQUENCE [LARGE SCALE GENOMIC DNA]</scope>
    <source>
        <strain evidence="4 6">09-40</strain>
    </source>
</reference>
<accession>A0A2G5I3Z5</accession>
<dbReference type="EMBL" id="CP134186">
    <property type="protein sequence ID" value="WPA99774.1"/>
    <property type="molecule type" value="Genomic_DNA"/>
</dbReference>
<keyword evidence="1 2" id="KW-0732">Signal</keyword>
<organism evidence="4 6">
    <name type="scientific">Cercospora beticola</name>
    <name type="common">Sugarbeet leaf spot fungus</name>
    <dbReference type="NCBI Taxonomy" id="122368"/>
    <lineage>
        <taxon>Eukaryota</taxon>
        <taxon>Fungi</taxon>
        <taxon>Dikarya</taxon>
        <taxon>Ascomycota</taxon>
        <taxon>Pezizomycotina</taxon>
        <taxon>Dothideomycetes</taxon>
        <taxon>Dothideomycetidae</taxon>
        <taxon>Mycosphaerellales</taxon>
        <taxon>Mycosphaerellaceae</taxon>
        <taxon>Cercospora</taxon>
    </lineage>
</organism>
<proteinExistence type="predicted"/>
<dbReference type="AlphaFoldDB" id="A0A2G5I3Z5"/>
<evidence type="ECO:0000259" key="3">
    <source>
        <dbReference type="Pfam" id="PF00326"/>
    </source>
</evidence>
<protein>
    <recommendedName>
        <fullName evidence="3">Peptidase S9 prolyl oligopeptidase catalytic domain-containing protein</fullName>
    </recommendedName>
</protein>
<feature type="domain" description="Peptidase S9 prolyl oligopeptidase catalytic" evidence="3">
    <location>
        <begin position="409"/>
        <end position="568"/>
    </location>
</feature>
<reference evidence="5 7" key="2">
    <citation type="submission" date="2023-09" db="EMBL/GenBank/DDBJ databases">
        <title>Complete-Gapless Cercospora beticola genome.</title>
        <authorList>
            <person name="Wyatt N.A."/>
            <person name="Spanner R.E."/>
            <person name="Bolton M.D."/>
        </authorList>
    </citation>
    <scope>NUCLEOTIDE SEQUENCE [LARGE SCALE GENOMIC DNA]</scope>
    <source>
        <strain evidence="5">Cb09-40</strain>
    </source>
</reference>
<name>A0A2G5I3Z5_CERBT</name>
<evidence type="ECO:0000313" key="6">
    <source>
        <dbReference type="Proteomes" id="UP000230605"/>
    </source>
</evidence>
<dbReference type="InterPro" id="IPR050955">
    <property type="entry name" value="Plant_Biomass_Hydrol_Est"/>
</dbReference>